<protein>
    <submittedName>
        <fullName evidence="1">Uncharacterized protein</fullName>
    </submittedName>
</protein>
<dbReference type="Proteomes" id="UP000291084">
    <property type="component" value="Chromosome 1"/>
</dbReference>
<keyword evidence="2" id="KW-1185">Reference proteome</keyword>
<accession>A0A0S3R8M9</accession>
<organism evidence="1 2">
    <name type="scientific">Vigna angularis var. angularis</name>
    <dbReference type="NCBI Taxonomy" id="157739"/>
    <lineage>
        <taxon>Eukaryota</taxon>
        <taxon>Viridiplantae</taxon>
        <taxon>Streptophyta</taxon>
        <taxon>Embryophyta</taxon>
        <taxon>Tracheophyta</taxon>
        <taxon>Spermatophyta</taxon>
        <taxon>Magnoliopsida</taxon>
        <taxon>eudicotyledons</taxon>
        <taxon>Gunneridae</taxon>
        <taxon>Pentapetalae</taxon>
        <taxon>rosids</taxon>
        <taxon>fabids</taxon>
        <taxon>Fabales</taxon>
        <taxon>Fabaceae</taxon>
        <taxon>Papilionoideae</taxon>
        <taxon>50 kb inversion clade</taxon>
        <taxon>NPAAA clade</taxon>
        <taxon>indigoferoid/millettioid clade</taxon>
        <taxon>Phaseoleae</taxon>
        <taxon>Vigna</taxon>
    </lineage>
</organism>
<evidence type="ECO:0000313" key="2">
    <source>
        <dbReference type="Proteomes" id="UP000291084"/>
    </source>
</evidence>
<evidence type="ECO:0000313" key="1">
    <source>
        <dbReference type="EMBL" id="BAT76951.1"/>
    </source>
</evidence>
<dbReference type="AlphaFoldDB" id="A0A0S3R8M9"/>
<dbReference type="EMBL" id="AP015034">
    <property type="protein sequence ID" value="BAT76951.1"/>
    <property type="molecule type" value="Genomic_DNA"/>
</dbReference>
<reference evidence="1 2" key="1">
    <citation type="journal article" date="2015" name="Sci. Rep.">
        <title>The power of single molecule real-time sequencing technology in the de novo assembly of a eukaryotic genome.</title>
        <authorList>
            <person name="Sakai H."/>
            <person name="Naito K."/>
            <person name="Ogiso-Tanaka E."/>
            <person name="Takahashi Y."/>
            <person name="Iseki K."/>
            <person name="Muto C."/>
            <person name="Satou K."/>
            <person name="Teruya K."/>
            <person name="Shiroma A."/>
            <person name="Shimoji M."/>
            <person name="Hirano T."/>
            <person name="Itoh T."/>
            <person name="Kaga A."/>
            <person name="Tomooka N."/>
        </authorList>
    </citation>
    <scope>NUCLEOTIDE SEQUENCE [LARGE SCALE GENOMIC DNA]</scope>
    <source>
        <strain evidence="2">cv. Shumari</strain>
    </source>
</reference>
<name>A0A0S3R8M9_PHAAN</name>
<sequence>MIRERGKEGAEEVKGDTKFEAWKQQIVFHLIWASFDTFESLHNFFLIQFPNSYLKSQNLSPTLTNMQSNTLSLSLSIYKTMCLAMCQPHFPPITIFH</sequence>
<gene>
    <name evidence="1" type="primary">Vigan.01G502500</name>
    <name evidence="1" type="ORF">VIGAN_01502500</name>
</gene>
<proteinExistence type="predicted"/>